<dbReference type="EMBL" id="KN833025">
    <property type="protein sequence ID" value="KIM77375.1"/>
    <property type="molecule type" value="Genomic_DNA"/>
</dbReference>
<accession>A0A0C3EXX7</accession>
<evidence type="ECO:0000313" key="1">
    <source>
        <dbReference type="EMBL" id="KIM77375.1"/>
    </source>
</evidence>
<reference evidence="1 2" key="1">
    <citation type="submission" date="2014-04" db="EMBL/GenBank/DDBJ databases">
        <authorList>
            <consortium name="DOE Joint Genome Institute"/>
            <person name="Kuo A."/>
            <person name="Tarkka M."/>
            <person name="Buscot F."/>
            <person name="Kohler A."/>
            <person name="Nagy L.G."/>
            <person name="Floudas D."/>
            <person name="Copeland A."/>
            <person name="Barry K.W."/>
            <person name="Cichocki N."/>
            <person name="Veneault-Fourrey C."/>
            <person name="LaButti K."/>
            <person name="Lindquist E.A."/>
            <person name="Lipzen A."/>
            <person name="Lundell T."/>
            <person name="Morin E."/>
            <person name="Murat C."/>
            <person name="Sun H."/>
            <person name="Tunlid A."/>
            <person name="Henrissat B."/>
            <person name="Grigoriev I.V."/>
            <person name="Hibbett D.S."/>
            <person name="Martin F."/>
            <person name="Nordberg H.P."/>
            <person name="Cantor M.N."/>
            <person name="Hua S.X."/>
        </authorList>
    </citation>
    <scope>NUCLEOTIDE SEQUENCE [LARGE SCALE GENOMIC DNA]</scope>
    <source>
        <strain evidence="1 2">F 1598</strain>
    </source>
</reference>
<dbReference type="Proteomes" id="UP000054166">
    <property type="component" value="Unassembled WGS sequence"/>
</dbReference>
<feature type="non-terminal residue" evidence="1">
    <location>
        <position position="1"/>
    </location>
</feature>
<protein>
    <submittedName>
        <fullName evidence="1">Uncharacterized protein</fullName>
    </submittedName>
</protein>
<dbReference type="HOGENOM" id="CLU_067870_0_0_1"/>
<dbReference type="STRING" id="765440.A0A0C3EXX7"/>
<gene>
    <name evidence="1" type="ORF">PILCRDRAFT_76749</name>
</gene>
<organism evidence="1 2">
    <name type="scientific">Piloderma croceum (strain F 1598)</name>
    <dbReference type="NCBI Taxonomy" id="765440"/>
    <lineage>
        <taxon>Eukaryota</taxon>
        <taxon>Fungi</taxon>
        <taxon>Dikarya</taxon>
        <taxon>Basidiomycota</taxon>
        <taxon>Agaricomycotina</taxon>
        <taxon>Agaricomycetes</taxon>
        <taxon>Agaricomycetidae</taxon>
        <taxon>Atheliales</taxon>
        <taxon>Atheliaceae</taxon>
        <taxon>Piloderma</taxon>
    </lineage>
</organism>
<dbReference type="InParanoid" id="A0A0C3EXX7"/>
<sequence length="206" mass="23403">KAAKLRRWLAKPDCPPVMKECKVLFDKIYLPKVSDSDISGTAEEDTIEPVSAPPDLRAFLNGPKRVVMPARVRHNGIMYSTAKTHQGNSLVQFYPRGDRTLSPIPASIKHIYCDKKKTYLAVQCQLPADNTVVDPFALYPYFPAKLYSSQLSPTLELVQLDWIFSHYARWNFSCDHSVVLSLNRVCVYANIFLQKSLNLERLNTQA</sequence>
<keyword evidence="2" id="KW-1185">Reference proteome</keyword>
<name>A0A0C3EXX7_PILCF</name>
<dbReference type="OrthoDB" id="3247418at2759"/>
<dbReference type="AlphaFoldDB" id="A0A0C3EXX7"/>
<reference evidence="2" key="2">
    <citation type="submission" date="2015-01" db="EMBL/GenBank/DDBJ databases">
        <title>Evolutionary Origins and Diversification of the Mycorrhizal Mutualists.</title>
        <authorList>
            <consortium name="DOE Joint Genome Institute"/>
            <consortium name="Mycorrhizal Genomics Consortium"/>
            <person name="Kohler A."/>
            <person name="Kuo A."/>
            <person name="Nagy L.G."/>
            <person name="Floudas D."/>
            <person name="Copeland A."/>
            <person name="Barry K.W."/>
            <person name="Cichocki N."/>
            <person name="Veneault-Fourrey C."/>
            <person name="LaButti K."/>
            <person name="Lindquist E.A."/>
            <person name="Lipzen A."/>
            <person name="Lundell T."/>
            <person name="Morin E."/>
            <person name="Murat C."/>
            <person name="Riley R."/>
            <person name="Ohm R."/>
            <person name="Sun H."/>
            <person name="Tunlid A."/>
            <person name="Henrissat B."/>
            <person name="Grigoriev I.V."/>
            <person name="Hibbett D.S."/>
            <person name="Martin F."/>
        </authorList>
    </citation>
    <scope>NUCLEOTIDE SEQUENCE [LARGE SCALE GENOMIC DNA]</scope>
    <source>
        <strain evidence="2">F 1598</strain>
    </source>
</reference>
<evidence type="ECO:0000313" key="2">
    <source>
        <dbReference type="Proteomes" id="UP000054166"/>
    </source>
</evidence>
<proteinExistence type="predicted"/>